<proteinExistence type="predicted"/>
<reference evidence="1" key="1">
    <citation type="submission" date="2024-01" db="EMBL/GenBank/DDBJ databases">
        <title>The diversity of rhizobia nodulating Mimosa spp. in eleven states of Brazil covering several biomes is determined by host plant, location, and edaphic factors.</title>
        <authorList>
            <person name="Rouws L."/>
            <person name="Barauna A."/>
            <person name="Beukes C."/>
            <person name="De Faria S.M."/>
            <person name="Gross E."/>
            <person name="Dos Reis Junior F.B."/>
            <person name="Simon M."/>
            <person name="Maluk M."/>
            <person name="Odee D.W."/>
            <person name="Kenicer G."/>
            <person name="Young J.P.W."/>
            <person name="Reis V.M."/>
            <person name="Zilli J."/>
            <person name="James E.K."/>
        </authorList>
    </citation>
    <scope>NUCLEOTIDE SEQUENCE</scope>
    <source>
        <strain evidence="1">JPY452</strain>
    </source>
</reference>
<evidence type="ECO:0000313" key="2">
    <source>
        <dbReference type="Proteomes" id="UP001392318"/>
    </source>
</evidence>
<accession>A0ACC6RNL6</accession>
<dbReference type="Proteomes" id="UP001392318">
    <property type="component" value="Unassembled WGS sequence"/>
</dbReference>
<keyword evidence="2" id="KW-1185">Reference proteome</keyword>
<gene>
    <name evidence="1" type="primary">nodB</name>
    <name evidence="1" type="ORF">VSR83_25110</name>
</gene>
<organism evidence="1 2">
    <name type="scientific">Paraburkholderia unamae</name>
    <dbReference type="NCBI Taxonomy" id="219649"/>
    <lineage>
        <taxon>Bacteria</taxon>
        <taxon>Pseudomonadati</taxon>
        <taxon>Pseudomonadota</taxon>
        <taxon>Betaproteobacteria</taxon>
        <taxon>Burkholderiales</taxon>
        <taxon>Burkholderiaceae</taxon>
        <taxon>Paraburkholderia</taxon>
    </lineage>
</organism>
<evidence type="ECO:0000313" key="1">
    <source>
        <dbReference type="EMBL" id="MEM5403315.1"/>
    </source>
</evidence>
<sequence length="221" mass="24726">MRRLSDWEMPQFIAEVLNERKRNGERKVYLTFDDGPHPIWTPKVLDLLARQQVPATFCVLGAYAAEYPELIRRMVSEGHDVANHSLSHRDLSKCEPDQIRHEIAEANALIQRACPAAGVRYMRAPYGKWTNDVIAESMKSGLMPLHWSVDPRDWSRPGAEAIVDSVLASVLPGSIVLLHDGAPPDECDLHHRDASRAQTVIALSRLIPGLKKRGFVIGSLP</sequence>
<dbReference type="EMBL" id="JAYMRU010000020">
    <property type="protein sequence ID" value="MEM5403315.1"/>
    <property type="molecule type" value="Genomic_DNA"/>
</dbReference>
<comment type="caution">
    <text evidence="1">The sequence shown here is derived from an EMBL/GenBank/DDBJ whole genome shotgun (WGS) entry which is preliminary data.</text>
</comment>
<name>A0ACC6RNL6_9BURK</name>
<protein>
    <submittedName>
        <fullName evidence="1">Chitooligosaccharide deacetylase NodB</fullName>
    </submittedName>
</protein>